<reference evidence="3 4" key="1">
    <citation type="submission" date="2019-08" db="EMBL/GenBank/DDBJ databases">
        <title>Seonamhaeicola sediminis sp. nov., isolated from marine sediment.</title>
        <authorList>
            <person name="Cao W.R."/>
        </authorList>
    </citation>
    <scope>NUCLEOTIDE SEQUENCE [LARGE SCALE GENOMIC DNA]</scope>
    <source>
        <strain evidence="3 4">1505</strain>
    </source>
</reference>
<organism evidence="3 4">
    <name type="scientific">Seonamhaeicola maritimus</name>
    <dbReference type="NCBI Taxonomy" id="2591822"/>
    <lineage>
        <taxon>Bacteria</taxon>
        <taxon>Pseudomonadati</taxon>
        <taxon>Bacteroidota</taxon>
        <taxon>Flavobacteriia</taxon>
        <taxon>Flavobacteriales</taxon>
        <taxon>Flavobacteriaceae</taxon>
    </lineage>
</organism>
<sequence>MKVRYLTLFLVFSFCFSHTQNGKIISKEVYKLHDTIMSRLKGNEHILEVLDKVKFSKIIYLSDGLRVTGYISEPKKEGVYPCIIANRGGNREFGAWNPYGIAFFLGEMASWNYVVVASQYRGNDGGEGQEEFGGKDVNDVLNLIPLLKELPNADTSRIGIEGGSRGGMMTYLALKRTCDFKAAAVVAGAADSFTNITSRPEMEKYVYSELIPNYFENKEKELKTRSAIFWADEMCKTTPLLILHGSADWRVLPTESMTLVNKLYEAKHPTRFILFEGADHGIREYRSEVFAQVKRHFDYYVRDLGKLPNMEPHGR</sequence>
<dbReference type="PANTHER" id="PTHR42776">
    <property type="entry name" value="SERINE PEPTIDASE S9 FAMILY MEMBER"/>
    <property type="match status" value="1"/>
</dbReference>
<dbReference type="InterPro" id="IPR029058">
    <property type="entry name" value="AB_hydrolase_fold"/>
</dbReference>
<dbReference type="AlphaFoldDB" id="A0A5C7GED1"/>
<feature type="domain" description="Peptidase S9 prolyl oligopeptidase catalytic" evidence="2">
    <location>
        <begin position="108"/>
        <end position="305"/>
    </location>
</feature>
<dbReference type="EMBL" id="VRKQ01000018">
    <property type="protein sequence ID" value="TXG35193.1"/>
    <property type="molecule type" value="Genomic_DNA"/>
</dbReference>
<name>A0A5C7GED1_9FLAO</name>
<keyword evidence="4" id="KW-1185">Reference proteome</keyword>
<evidence type="ECO:0000313" key="3">
    <source>
        <dbReference type="EMBL" id="TXG35193.1"/>
    </source>
</evidence>
<dbReference type="PANTHER" id="PTHR42776:SF27">
    <property type="entry name" value="DIPEPTIDYL PEPTIDASE FAMILY MEMBER 6"/>
    <property type="match status" value="1"/>
</dbReference>
<evidence type="ECO:0000313" key="4">
    <source>
        <dbReference type="Proteomes" id="UP000321080"/>
    </source>
</evidence>
<dbReference type="GO" id="GO:0004252">
    <property type="term" value="F:serine-type endopeptidase activity"/>
    <property type="evidence" value="ECO:0007669"/>
    <property type="project" value="TreeGrafter"/>
</dbReference>
<dbReference type="InterPro" id="IPR001375">
    <property type="entry name" value="Peptidase_S9_cat"/>
</dbReference>
<dbReference type="Gene3D" id="3.40.50.1820">
    <property type="entry name" value="alpha/beta hydrolase"/>
    <property type="match status" value="1"/>
</dbReference>
<protein>
    <submittedName>
        <fullName evidence="3">Prolyl oligopeptidase family serine peptidase</fullName>
    </submittedName>
</protein>
<dbReference type="Pfam" id="PF00326">
    <property type="entry name" value="Peptidase_S9"/>
    <property type="match status" value="1"/>
</dbReference>
<dbReference type="SUPFAM" id="SSF53474">
    <property type="entry name" value="alpha/beta-Hydrolases"/>
    <property type="match status" value="1"/>
</dbReference>
<dbReference type="Proteomes" id="UP000321080">
    <property type="component" value="Unassembled WGS sequence"/>
</dbReference>
<keyword evidence="1" id="KW-0378">Hydrolase</keyword>
<proteinExistence type="predicted"/>
<evidence type="ECO:0000256" key="1">
    <source>
        <dbReference type="ARBA" id="ARBA00022801"/>
    </source>
</evidence>
<dbReference type="GO" id="GO:0006508">
    <property type="term" value="P:proteolysis"/>
    <property type="evidence" value="ECO:0007669"/>
    <property type="project" value="InterPro"/>
</dbReference>
<comment type="caution">
    <text evidence="3">The sequence shown here is derived from an EMBL/GenBank/DDBJ whole genome shotgun (WGS) entry which is preliminary data.</text>
</comment>
<accession>A0A5C7GED1</accession>
<dbReference type="OrthoDB" id="108903at2"/>
<dbReference type="RefSeq" id="WP_147769536.1">
    <property type="nucleotide sequence ID" value="NZ_CANNCE010000004.1"/>
</dbReference>
<evidence type="ECO:0000259" key="2">
    <source>
        <dbReference type="Pfam" id="PF00326"/>
    </source>
</evidence>
<gene>
    <name evidence="3" type="ORF">FUA22_15685</name>
</gene>